<dbReference type="AlphaFoldDB" id="A0A1M6KLH6"/>
<dbReference type="EMBL" id="FRAI01000005">
    <property type="protein sequence ID" value="SHJ59740.1"/>
    <property type="molecule type" value="Genomic_DNA"/>
</dbReference>
<name>A0A1M6KLH6_9FIRM</name>
<evidence type="ECO:0000313" key="3">
    <source>
        <dbReference type="Proteomes" id="UP000243547"/>
    </source>
</evidence>
<evidence type="ECO:0000256" key="1">
    <source>
        <dbReference type="SAM" id="Coils"/>
    </source>
</evidence>
<feature type="coiled-coil region" evidence="1">
    <location>
        <begin position="9"/>
        <end position="36"/>
    </location>
</feature>
<dbReference type="STRING" id="1120989.SAMN02745227_00164"/>
<gene>
    <name evidence="2" type="ORF">SAMN02745227_00164</name>
</gene>
<keyword evidence="1" id="KW-0175">Coiled coil</keyword>
<proteinExistence type="predicted"/>
<reference evidence="3" key="1">
    <citation type="submission" date="2016-11" db="EMBL/GenBank/DDBJ databases">
        <authorList>
            <person name="Varghese N."/>
            <person name="Submissions S."/>
        </authorList>
    </citation>
    <scope>NUCLEOTIDE SEQUENCE [LARGE SCALE GENOMIC DNA]</scope>
    <source>
        <strain evidence="3">DSM 14826</strain>
    </source>
</reference>
<organism evidence="2 3">
    <name type="scientific">Anaerobranca californiensis DSM 14826</name>
    <dbReference type="NCBI Taxonomy" id="1120989"/>
    <lineage>
        <taxon>Bacteria</taxon>
        <taxon>Bacillati</taxon>
        <taxon>Bacillota</taxon>
        <taxon>Clostridia</taxon>
        <taxon>Eubacteriales</taxon>
        <taxon>Proteinivoracaceae</taxon>
        <taxon>Anaerobranca</taxon>
    </lineage>
</organism>
<accession>A0A1M6KLH6</accession>
<keyword evidence="3" id="KW-1185">Reference proteome</keyword>
<dbReference type="Proteomes" id="UP000243547">
    <property type="component" value="Unassembled WGS sequence"/>
</dbReference>
<protein>
    <submittedName>
        <fullName evidence="2">Uncharacterized protein</fullName>
    </submittedName>
</protein>
<evidence type="ECO:0000313" key="2">
    <source>
        <dbReference type="EMBL" id="SHJ59740.1"/>
    </source>
</evidence>
<sequence>MIDDIYLGLKEVLDKVNKYEEDYYQLKSELIEAETRLALKRTELINSKKITGRNDMFREAQLIQWAGNEFKEVKRIQRELLEIQSKYYPLKREWEFFLLLISNIKPKK</sequence>
<dbReference type="RefSeq" id="WP_072905406.1">
    <property type="nucleotide sequence ID" value="NZ_FRAI01000005.1"/>
</dbReference>
<dbReference type="OrthoDB" id="9884023at2"/>